<evidence type="ECO:0000256" key="2">
    <source>
        <dbReference type="ARBA" id="ARBA00019581"/>
    </source>
</evidence>
<feature type="region of interest" description="Disordered" evidence="3">
    <location>
        <begin position="1"/>
        <end position="120"/>
    </location>
</feature>
<gene>
    <name evidence="4" type="ORF">GBAR_LOCUS12774</name>
</gene>
<feature type="compositionally biased region" description="Polar residues" evidence="3">
    <location>
        <begin position="66"/>
        <end position="82"/>
    </location>
</feature>
<feature type="compositionally biased region" description="Low complexity" evidence="3">
    <location>
        <begin position="102"/>
        <end position="116"/>
    </location>
</feature>
<protein>
    <recommendedName>
        <fullName evidence="2">Biogenesis of lysosome-related organelles complex 1 subunit 3</fullName>
    </recommendedName>
</protein>
<evidence type="ECO:0000313" key="5">
    <source>
        <dbReference type="Proteomes" id="UP001174909"/>
    </source>
</evidence>
<reference evidence="4" key="1">
    <citation type="submission" date="2023-03" db="EMBL/GenBank/DDBJ databases">
        <authorList>
            <person name="Steffen K."/>
            <person name="Cardenas P."/>
        </authorList>
    </citation>
    <scope>NUCLEOTIDE SEQUENCE</scope>
</reference>
<feature type="compositionally biased region" description="Polar residues" evidence="3">
    <location>
        <begin position="24"/>
        <end position="43"/>
    </location>
</feature>
<feature type="region of interest" description="Disordered" evidence="3">
    <location>
        <begin position="206"/>
        <end position="239"/>
    </location>
</feature>
<dbReference type="Proteomes" id="UP001174909">
    <property type="component" value="Unassembled WGS sequence"/>
</dbReference>
<dbReference type="AlphaFoldDB" id="A0AA35WLR2"/>
<evidence type="ECO:0000313" key="4">
    <source>
        <dbReference type="EMBL" id="CAI8021566.1"/>
    </source>
</evidence>
<dbReference type="InterPro" id="IPR017245">
    <property type="entry name" value="BLOC-1_complex_su-3"/>
</dbReference>
<dbReference type="Pfam" id="PF15753">
    <property type="entry name" value="BLOC1S3"/>
    <property type="match status" value="1"/>
</dbReference>
<comment type="caution">
    <text evidence="4">The sequence shown here is derived from an EMBL/GenBank/DDBJ whole genome shotgun (WGS) entry which is preliminary data.</text>
</comment>
<accession>A0AA35WLR2</accession>
<sequence length="239" mass="25800">MEKKKSLAFVQGEDSESDEEINTEHMTSSMETTFRQLTSSSTGGRPVPGVVAGEGSETDEEDDSRASASGSISEQTDGSGATTLRVPAISGPQKAGSERSTPRSSSRRSSGDSSTTFPLPSLLHKKLRDRNTSLRKNIVERVLRIYHATCRNLTIVNDNLSRNQATIEKVNSHLKRAGQDLEKINITMEMTSEAVCTFAPTLRMDVPLRGRPPATNDPSNSSPPAGPLTKTPILLSKTT</sequence>
<dbReference type="GO" id="GO:0031083">
    <property type="term" value="C:BLOC-1 complex"/>
    <property type="evidence" value="ECO:0007669"/>
    <property type="project" value="TreeGrafter"/>
</dbReference>
<dbReference type="EMBL" id="CASHTH010001905">
    <property type="protein sequence ID" value="CAI8021566.1"/>
    <property type="molecule type" value="Genomic_DNA"/>
</dbReference>
<evidence type="ECO:0000256" key="3">
    <source>
        <dbReference type="SAM" id="MobiDB-lite"/>
    </source>
</evidence>
<name>A0AA35WLR2_GEOBA</name>
<keyword evidence="5" id="KW-1185">Reference proteome</keyword>
<dbReference type="PANTHER" id="PTHR31974">
    <property type="entry name" value="BIOGENESIS OF LYSOSOME-RELATED ORGANELLES COMPLEX 1 SUBUNIT 3"/>
    <property type="match status" value="1"/>
</dbReference>
<evidence type="ECO:0000256" key="1">
    <source>
        <dbReference type="ARBA" id="ARBA00008942"/>
    </source>
</evidence>
<proteinExistence type="inferred from homology"/>
<dbReference type="PANTHER" id="PTHR31974:SF2">
    <property type="entry name" value="BIOGENESIS OF LYSOSOME-RELATED ORGANELLES COMPLEX 1 SUBUNIT 3"/>
    <property type="match status" value="1"/>
</dbReference>
<comment type="similarity">
    <text evidence="1">Belongs to the BLOC1S3 family.</text>
</comment>
<organism evidence="4 5">
    <name type="scientific">Geodia barretti</name>
    <name type="common">Barrett's horny sponge</name>
    <dbReference type="NCBI Taxonomy" id="519541"/>
    <lineage>
        <taxon>Eukaryota</taxon>
        <taxon>Metazoa</taxon>
        <taxon>Porifera</taxon>
        <taxon>Demospongiae</taxon>
        <taxon>Heteroscleromorpha</taxon>
        <taxon>Tetractinellida</taxon>
        <taxon>Astrophorina</taxon>
        <taxon>Geodiidae</taxon>
        <taxon>Geodia</taxon>
    </lineage>
</organism>